<accession>A0A016ATL6</accession>
<organism evidence="1 2">
    <name type="scientific">Bacteroides fragilis str. 3976T8</name>
    <dbReference type="NCBI Taxonomy" id="1339314"/>
    <lineage>
        <taxon>Bacteria</taxon>
        <taxon>Pseudomonadati</taxon>
        <taxon>Bacteroidota</taxon>
        <taxon>Bacteroidia</taxon>
        <taxon>Bacteroidales</taxon>
        <taxon>Bacteroidaceae</taxon>
        <taxon>Bacteroides</taxon>
    </lineage>
</organism>
<comment type="caution">
    <text evidence="1">The sequence shown here is derived from an EMBL/GenBank/DDBJ whole genome shotgun (WGS) entry which is preliminary data.</text>
</comment>
<sequence length="42" mass="4767">MHGYEIIFKLFFAGEALTGMLRCQMDDNKRVIKKDQSASGIC</sequence>
<protein>
    <submittedName>
        <fullName evidence="1">Uncharacterized protein</fullName>
    </submittedName>
</protein>
<dbReference type="EMBL" id="JGDS01000059">
    <property type="protein sequence ID" value="EXZ72473.1"/>
    <property type="molecule type" value="Genomic_DNA"/>
</dbReference>
<gene>
    <name evidence="1" type="ORF">M123_3278</name>
</gene>
<proteinExistence type="predicted"/>
<evidence type="ECO:0000313" key="2">
    <source>
        <dbReference type="Proteomes" id="UP000020938"/>
    </source>
</evidence>
<name>A0A016ATL6_BACFG</name>
<dbReference type="AlphaFoldDB" id="A0A016ATL6"/>
<evidence type="ECO:0000313" key="1">
    <source>
        <dbReference type="EMBL" id="EXZ72473.1"/>
    </source>
</evidence>
<reference evidence="1 2" key="1">
    <citation type="submission" date="2014-02" db="EMBL/GenBank/DDBJ databases">
        <authorList>
            <person name="Sears C."/>
            <person name="Carroll K."/>
            <person name="Sack B.R."/>
            <person name="Qadri F."/>
            <person name="Myers L.L."/>
            <person name="Chung G.-T."/>
            <person name="Escheverria P."/>
            <person name="Fraser C.M."/>
            <person name="Sadzewicz L."/>
            <person name="Shefchek K.A."/>
            <person name="Tallon L."/>
            <person name="Das S.P."/>
            <person name="Daugherty S."/>
            <person name="Mongodin E.F."/>
        </authorList>
    </citation>
    <scope>NUCLEOTIDE SEQUENCE [LARGE SCALE GENOMIC DNA]</scope>
    <source>
        <strain evidence="1 2">3976T8</strain>
    </source>
</reference>
<dbReference type="Proteomes" id="UP000020938">
    <property type="component" value="Unassembled WGS sequence"/>
</dbReference>